<dbReference type="EMBL" id="KV722443">
    <property type="protein sequence ID" value="OCH88780.1"/>
    <property type="molecule type" value="Genomic_DNA"/>
</dbReference>
<gene>
    <name evidence="2" type="ORF">OBBRIDRAFT_836294</name>
</gene>
<evidence type="ECO:0000256" key="1">
    <source>
        <dbReference type="SAM" id="MobiDB-lite"/>
    </source>
</evidence>
<feature type="compositionally biased region" description="Low complexity" evidence="1">
    <location>
        <begin position="170"/>
        <end position="180"/>
    </location>
</feature>
<protein>
    <submittedName>
        <fullName evidence="2">Uncharacterized protein</fullName>
    </submittedName>
</protein>
<feature type="region of interest" description="Disordered" evidence="1">
    <location>
        <begin position="198"/>
        <end position="218"/>
    </location>
</feature>
<reference evidence="2 3" key="1">
    <citation type="submission" date="2016-07" db="EMBL/GenBank/DDBJ databases">
        <title>Draft genome of the white-rot fungus Obba rivulosa 3A-2.</title>
        <authorList>
            <consortium name="DOE Joint Genome Institute"/>
            <person name="Miettinen O."/>
            <person name="Riley R."/>
            <person name="Acob R."/>
            <person name="Barry K."/>
            <person name="Cullen D."/>
            <person name="De Vries R."/>
            <person name="Hainaut M."/>
            <person name="Hatakka A."/>
            <person name="Henrissat B."/>
            <person name="Hilden K."/>
            <person name="Kuo R."/>
            <person name="Labutti K."/>
            <person name="Lipzen A."/>
            <person name="Makela M.R."/>
            <person name="Sandor L."/>
            <person name="Spatafora J.W."/>
            <person name="Grigoriev I.V."/>
            <person name="Hibbett D.S."/>
        </authorList>
    </citation>
    <scope>NUCLEOTIDE SEQUENCE [LARGE SCALE GENOMIC DNA]</scope>
    <source>
        <strain evidence="2 3">3A-2</strain>
    </source>
</reference>
<feature type="region of interest" description="Disordered" evidence="1">
    <location>
        <begin position="158"/>
        <end position="180"/>
    </location>
</feature>
<accession>A0A8E2DI01</accession>
<sequence length="374" mass="40887">MPGLVVSAPDHDDWVPWERRLRVDNEGTVYSDGEQGHADSGFFDHTVRVIEPNPTAPMDPNGDVPSTILFLSPFGIQHQLPAERGAPYSYPEGSYPPTPTPTLQSQNILDVDSLRRRSHWQDSGSTTDVDSPRSSASPINMQDSRDVLTREASFQETYASQVRPLPQVPRGRSGHSSVSVGRWRSSVAVSDFPRVSVASAREDEPAAPPTPVFTREPARAAPPALVFAREPARAASPAPVFAREPARAASPAPVFAREPARAASPAHATLPVPSAYMGPDVPPGMALYYPQPVPSMLPLGYSDFPGHLYPQPRGYFYPQVFPHHYAQFPGPMWPQFPGNTFPFTSMPPYPGSWYAPPFVVAPRPHVKLPYAGTR</sequence>
<organism evidence="2 3">
    <name type="scientific">Obba rivulosa</name>
    <dbReference type="NCBI Taxonomy" id="1052685"/>
    <lineage>
        <taxon>Eukaryota</taxon>
        <taxon>Fungi</taxon>
        <taxon>Dikarya</taxon>
        <taxon>Basidiomycota</taxon>
        <taxon>Agaricomycotina</taxon>
        <taxon>Agaricomycetes</taxon>
        <taxon>Polyporales</taxon>
        <taxon>Gelatoporiaceae</taxon>
        <taxon>Obba</taxon>
    </lineage>
</organism>
<evidence type="ECO:0000313" key="3">
    <source>
        <dbReference type="Proteomes" id="UP000250043"/>
    </source>
</evidence>
<name>A0A8E2DI01_9APHY</name>
<dbReference type="AlphaFoldDB" id="A0A8E2DI01"/>
<evidence type="ECO:0000313" key="2">
    <source>
        <dbReference type="EMBL" id="OCH88780.1"/>
    </source>
</evidence>
<keyword evidence="3" id="KW-1185">Reference proteome</keyword>
<proteinExistence type="predicted"/>
<feature type="region of interest" description="Disordered" evidence="1">
    <location>
        <begin position="84"/>
        <end position="144"/>
    </location>
</feature>
<feature type="compositionally biased region" description="Polar residues" evidence="1">
    <location>
        <begin position="121"/>
        <end position="142"/>
    </location>
</feature>
<dbReference type="Proteomes" id="UP000250043">
    <property type="component" value="Unassembled WGS sequence"/>
</dbReference>